<evidence type="ECO:0000313" key="1">
    <source>
        <dbReference type="EMBL" id="NKY15424.1"/>
    </source>
</evidence>
<keyword evidence="2" id="KW-1185">Reference proteome</keyword>
<comment type="caution">
    <text evidence="1">The sequence shown here is derived from an EMBL/GenBank/DDBJ whole genome shotgun (WGS) entry which is preliminary data.</text>
</comment>
<protein>
    <submittedName>
        <fullName evidence="1">Uncharacterized protein</fullName>
    </submittedName>
</protein>
<name>A0AA44DEZ9_STRE0</name>
<accession>A0AA44DEZ9</accession>
<proteinExistence type="predicted"/>
<organism evidence="1 2">
    <name type="scientific">Streptomyces somaliensis (strain ATCC 33201 / DSM 40738 / JCM 12659 / KCTC 9044 / NCTC 11332 / NRRL B-12077 / IP 733)</name>
    <dbReference type="NCBI Taxonomy" id="1134445"/>
    <lineage>
        <taxon>Bacteria</taxon>
        <taxon>Bacillati</taxon>
        <taxon>Actinomycetota</taxon>
        <taxon>Actinomycetes</taxon>
        <taxon>Kitasatosporales</taxon>
        <taxon>Streptomycetaceae</taxon>
        <taxon>Streptomyces</taxon>
    </lineage>
</organism>
<dbReference type="RefSeq" id="WP_168439612.1">
    <property type="nucleotide sequence ID" value="NZ_JAAXOU010000173.1"/>
</dbReference>
<reference evidence="1 2" key="1">
    <citation type="submission" date="2020-04" db="EMBL/GenBank/DDBJ databases">
        <title>MicrobeNet Type strains.</title>
        <authorList>
            <person name="Nicholson A.C."/>
        </authorList>
    </citation>
    <scope>NUCLEOTIDE SEQUENCE [LARGE SCALE GENOMIC DNA]</scope>
    <source>
        <strain evidence="1 2">DSM 40738</strain>
    </source>
</reference>
<sequence length="64" mass="6898">MFDMLEGDHESVLNTSRAAAFIKFGKGLLAPGAPPNDKLAPFVSGFADTFQKIMGQENASAWRP</sequence>
<dbReference type="EMBL" id="JAAXOU010000173">
    <property type="protein sequence ID" value="NKY15424.1"/>
    <property type="molecule type" value="Genomic_DNA"/>
</dbReference>
<gene>
    <name evidence="1" type="ORF">HGA06_15040</name>
</gene>
<dbReference type="AlphaFoldDB" id="A0AA44DEZ9"/>
<evidence type="ECO:0000313" key="2">
    <source>
        <dbReference type="Proteomes" id="UP000570003"/>
    </source>
</evidence>
<dbReference type="Proteomes" id="UP000570003">
    <property type="component" value="Unassembled WGS sequence"/>
</dbReference>